<dbReference type="SUPFAM" id="SSF55469">
    <property type="entry name" value="FMN-dependent nitroreductase-like"/>
    <property type="match status" value="1"/>
</dbReference>
<accession>A0A810Q4Q6</accession>
<dbReference type="InterPro" id="IPR029478">
    <property type="entry name" value="TM1586_NiRdase"/>
</dbReference>
<reference evidence="2" key="1">
    <citation type="submission" date="2020-09" db="EMBL/GenBank/DDBJ databases">
        <title>New species isolated from human feces.</title>
        <authorList>
            <person name="Kitahara M."/>
            <person name="Shigeno Y."/>
            <person name="Shime M."/>
            <person name="Matsumoto Y."/>
            <person name="Nakamura S."/>
            <person name="Motooka D."/>
            <person name="Fukuoka S."/>
            <person name="Nishikawa H."/>
            <person name="Benno Y."/>
        </authorList>
    </citation>
    <scope>NUCLEOTIDE SEQUENCE</scope>
    <source>
        <strain evidence="2">MM59</strain>
    </source>
</reference>
<dbReference type="Pfam" id="PF14512">
    <property type="entry name" value="TM1586_NiRdase"/>
    <property type="match status" value="1"/>
</dbReference>
<feature type="domain" description="Putative nitroreductase TM1586" evidence="1">
    <location>
        <begin position="2"/>
        <end position="214"/>
    </location>
</feature>
<name>A0A810Q4Q6_9FIRM</name>
<organism evidence="2 3">
    <name type="scientific">Pusillibacter faecalis</name>
    <dbReference type="NCBI Taxonomy" id="2714358"/>
    <lineage>
        <taxon>Bacteria</taxon>
        <taxon>Bacillati</taxon>
        <taxon>Bacillota</taxon>
        <taxon>Clostridia</taxon>
        <taxon>Eubacteriales</taxon>
        <taxon>Oscillospiraceae</taxon>
        <taxon>Pusillibacter</taxon>
    </lineage>
</organism>
<gene>
    <name evidence="2" type="ORF">MM59RIKEN_06180</name>
</gene>
<dbReference type="Proteomes" id="UP000679848">
    <property type="component" value="Chromosome"/>
</dbReference>
<dbReference type="KEGG" id="pfaa:MM59RIKEN_06180"/>
<evidence type="ECO:0000259" key="1">
    <source>
        <dbReference type="Pfam" id="PF14512"/>
    </source>
</evidence>
<dbReference type="EMBL" id="AP023420">
    <property type="protein sequence ID" value="BCK83299.1"/>
    <property type="molecule type" value="Genomic_DNA"/>
</dbReference>
<dbReference type="GO" id="GO:0016491">
    <property type="term" value="F:oxidoreductase activity"/>
    <property type="evidence" value="ECO:0007669"/>
    <property type="project" value="InterPro"/>
</dbReference>
<sequence length="225" mass="25088">MDLKEAMEQRHTVRSYIDRPLPSEVIRLLAERIQKNNEAYRLHMQLITENIEAFGPLLRLILAKGVRNYIILSAPAGPTVEERLGYCGADVMLYAQTLGLNSWWVGGTFNKKGVQKNADSAGTEKIIGLIAIGYGATQGVPHKSKRPEDISHYHGKAPDWFIEGVRAVLLAPTALNRQAFQIEGDGERVSMSYGRGAFADVDLGIGKYHFEIGAEREHFIWAEHS</sequence>
<evidence type="ECO:0000313" key="2">
    <source>
        <dbReference type="EMBL" id="BCK83299.1"/>
    </source>
</evidence>
<evidence type="ECO:0000313" key="3">
    <source>
        <dbReference type="Proteomes" id="UP000679848"/>
    </source>
</evidence>
<dbReference type="AlphaFoldDB" id="A0A810Q4Q6"/>
<dbReference type="Gene3D" id="3.40.109.10">
    <property type="entry name" value="NADH Oxidase"/>
    <property type="match status" value="1"/>
</dbReference>
<proteinExistence type="predicted"/>
<protein>
    <submittedName>
        <fullName evidence="2">Nitroreductase</fullName>
    </submittedName>
</protein>
<dbReference type="InterPro" id="IPR000415">
    <property type="entry name" value="Nitroreductase-like"/>
</dbReference>
<keyword evidence="3" id="KW-1185">Reference proteome</keyword>
<dbReference type="RefSeq" id="WP_213542625.1">
    <property type="nucleotide sequence ID" value="NZ_AP023420.1"/>
</dbReference>